<reference evidence="2 4" key="1">
    <citation type="submission" date="2015-11" db="EMBL/GenBank/DDBJ databases">
        <title>Genomic analysis of 38 Legionella species identifies large and diverse effector repertoires.</title>
        <authorList>
            <person name="Burstein D."/>
            <person name="Amaro F."/>
            <person name="Zusman T."/>
            <person name="Lifshitz Z."/>
            <person name="Cohen O."/>
            <person name="Gilbert J.A."/>
            <person name="Pupko T."/>
            <person name="Shuman H.A."/>
            <person name="Segal G."/>
        </authorList>
    </citation>
    <scope>NUCLEOTIDE SEQUENCE [LARGE SCALE GENOMIC DNA]</scope>
    <source>
        <strain evidence="2 4">ATCC 49507</strain>
    </source>
</reference>
<keyword evidence="1" id="KW-0472">Membrane</keyword>
<feature type="transmembrane region" description="Helical" evidence="1">
    <location>
        <begin position="36"/>
        <end position="53"/>
    </location>
</feature>
<dbReference type="Proteomes" id="UP000054639">
    <property type="component" value="Unassembled WGS sequence"/>
</dbReference>
<feature type="transmembrane region" description="Helical" evidence="1">
    <location>
        <begin position="132"/>
        <end position="157"/>
    </location>
</feature>
<protein>
    <submittedName>
        <fullName evidence="3">Uncharacterized protein</fullName>
    </submittedName>
</protein>
<keyword evidence="1" id="KW-1133">Transmembrane helix</keyword>
<dbReference type="AlphaFoldDB" id="A0A378KTA7"/>
<organism evidence="3 5">
    <name type="scientific">Legionella quateirensis</name>
    <dbReference type="NCBI Taxonomy" id="45072"/>
    <lineage>
        <taxon>Bacteria</taxon>
        <taxon>Pseudomonadati</taxon>
        <taxon>Pseudomonadota</taxon>
        <taxon>Gammaproteobacteria</taxon>
        <taxon>Legionellales</taxon>
        <taxon>Legionellaceae</taxon>
        <taxon>Legionella</taxon>
    </lineage>
</organism>
<dbReference type="EMBL" id="LNYR01000012">
    <property type="protein sequence ID" value="KTD51343.1"/>
    <property type="molecule type" value="Genomic_DNA"/>
</dbReference>
<name>A0A378KTA7_9GAMM</name>
<evidence type="ECO:0000313" key="2">
    <source>
        <dbReference type="EMBL" id="KTD51343.1"/>
    </source>
</evidence>
<keyword evidence="4" id="KW-1185">Reference proteome</keyword>
<gene>
    <name evidence="2" type="ORF">Lqua_1570</name>
    <name evidence="3" type="ORF">NCTC12376_01207</name>
</gene>
<proteinExistence type="predicted"/>
<feature type="transmembrane region" description="Helical" evidence="1">
    <location>
        <begin position="163"/>
        <end position="180"/>
    </location>
</feature>
<dbReference type="RefSeq" id="WP_133141043.1">
    <property type="nucleotide sequence ID" value="NZ_CAAAIL010000003.1"/>
</dbReference>
<feature type="transmembrane region" description="Helical" evidence="1">
    <location>
        <begin position="7"/>
        <end position="24"/>
    </location>
</feature>
<accession>A0A378KTA7</accession>
<keyword evidence="1" id="KW-0812">Transmembrane</keyword>
<dbReference type="EMBL" id="UGOW01000001">
    <property type="protein sequence ID" value="STY17409.1"/>
    <property type="molecule type" value="Genomic_DNA"/>
</dbReference>
<evidence type="ECO:0000313" key="3">
    <source>
        <dbReference type="EMBL" id="STY17409.1"/>
    </source>
</evidence>
<evidence type="ECO:0000313" key="5">
    <source>
        <dbReference type="Proteomes" id="UP000254230"/>
    </source>
</evidence>
<sequence>MEYQTRMIRFQIVFIIIITPVALYLDGEAFNSIFPYGQWIVNFCVICSFFWFYRVANKQLQSMMLLMVLISSFGEVIASLIFRFYVYRLDNIPLYVPFGHALVFATSYYIYQQTFLQKHAPGMDRLLFTLTILISVLSFIILQDTLGVICFVIFCLLRKNNKLFYSCMFFMVLYLELLGTHMQTWTWYGKLNIHPDWVNCANPPSAIGGLYMILDALVALCYLQLNTKNAVTIENDKE</sequence>
<dbReference type="OrthoDB" id="977790at2"/>
<dbReference type="Proteomes" id="UP000254230">
    <property type="component" value="Unassembled WGS sequence"/>
</dbReference>
<feature type="transmembrane region" description="Helical" evidence="1">
    <location>
        <begin position="65"/>
        <end position="86"/>
    </location>
</feature>
<reference evidence="3 5" key="2">
    <citation type="submission" date="2018-06" db="EMBL/GenBank/DDBJ databases">
        <authorList>
            <consortium name="Pathogen Informatics"/>
            <person name="Doyle S."/>
        </authorList>
    </citation>
    <scope>NUCLEOTIDE SEQUENCE [LARGE SCALE GENOMIC DNA]</scope>
    <source>
        <strain evidence="3 5">NCTC12376</strain>
    </source>
</reference>
<evidence type="ECO:0000256" key="1">
    <source>
        <dbReference type="SAM" id="Phobius"/>
    </source>
</evidence>
<dbReference type="STRING" id="45072.Lqua_1570"/>
<evidence type="ECO:0000313" key="4">
    <source>
        <dbReference type="Proteomes" id="UP000054639"/>
    </source>
</evidence>